<gene>
    <name evidence="1" type="ORF">TCON_2112</name>
</gene>
<keyword evidence="2" id="KW-1185">Reference proteome</keyword>
<protein>
    <submittedName>
        <fullName evidence="1">Uncharacterized protein</fullName>
    </submittedName>
</protein>
<organism evidence="1 2">
    <name type="scientific">Astathelohania contejeani</name>
    <dbReference type="NCBI Taxonomy" id="164912"/>
    <lineage>
        <taxon>Eukaryota</taxon>
        <taxon>Fungi</taxon>
        <taxon>Fungi incertae sedis</taxon>
        <taxon>Microsporidia</taxon>
        <taxon>Astathelohaniidae</taxon>
        <taxon>Astathelohania</taxon>
    </lineage>
</organism>
<evidence type="ECO:0000313" key="2">
    <source>
        <dbReference type="Proteomes" id="UP001516464"/>
    </source>
</evidence>
<evidence type="ECO:0000313" key="1">
    <source>
        <dbReference type="EMBL" id="KAF7682666.1"/>
    </source>
</evidence>
<accession>A0ABQ7HWX2</accession>
<proteinExistence type="predicted"/>
<reference evidence="1 2" key="1">
    <citation type="submission" date="2019-01" db="EMBL/GenBank/DDBJ databases">
        <title>Genomes sequencing and comparative genomics of infectious freshwater microsporidia, Cucumispora dikerogammari and Thelohania contejeani.</title>
        <authorList>
            <person name="Cormier A."/>
            <person name="Giraud I."/>
            <person name="Wattier R."/>
            <person name="Teixeira M."/>
            <person name="Grandjean F."/>
            <person name="Rigaud T."/>
            <person name="Cordaux R."/>
        </authorList>
    </citation>
    <scope>NUCLEOTIDE SEQUENCE [LARGE SCALE GENOMIC DNA]</scope>
    <source>
        <strain evidence="1">T1</strain>
        <tissue evidence="1">Spores</tissue>
    </source>
</reference>
<comment type="caution">
    <text evidence="1">The sequence shown here is derived from an EMBL/GenBank/DDBJ whole genome shotgun (WGS) entry which is preliminary data.</text>
</comment>
<dbReference type="EMBL" id="SBIQ01000204">
    <property type="protein sequence ID" value="KAF7682666.1"/>
    <property type="molecule type" value="Genomic_DNA"/>
</dbReference>
<name>A0ABQ7HWX2_9MICR</name>
<dbReference type="Proteomes" id="UP001516464">
    <property type="component" value="Unassembled WGS sequence"/>
</dbReference>
<sequence>MENCLLLAFNYIQKTFYESENNKKVDNYGYHYSYKKHILYEASISIVNMAKGFRYIDKSAFHFPLNNIYECLNINTKNENMQMTLDTEDDLNQCIQTLISKYNIKYVWVYGVNQILFELPALQHLTVFNIRNTTIHKFGDEIDLNESYCIPQVTFSIQQRHNKLPPVLKSITNICQMLAKNLLRGYQDSTKTMTFYTTNNSNPDTKDLQCFLHLEDSNNFSNSTCACLLNEINRLTLMFISASQDLYITEYKEYLNTHDVNELTCQYMAEREVEYKLQAILLSMIWPEKINWKCIRNEDEVQVNIQIINKHDQSNPLTNQHKWIQWEVSNFSKHINKNTRVNHQTSSFITNILLFLGYDLMYNIHSLP</sequence>